<name>A0A1Y1ZUW5_9PLEO</name>
<keyword evidence="2" id="KW-1185">Reference proteome</keyword>
<accession>A0A1Y1ZUW5</accession>
<gene>
    <name evidence="1" type="ORF">BCR34DRAFT_480072</name>
</gene>
<evidence type="ECO:0000313" key="2">
    <source>
        <dbReference type="Proteomes" id="UP000193144"/>
    </source>
</evidence>
<sequence length="102" mass="11236">RYDGTYVTVTSAQLQDLTVQEYPTTPELSDASLFLLSAEDKKRCPSNSDNTYKWVLQWQVGSKYGPGAGGAIAVVYYKESDTYSFCHSLANAGSSGYQGFRK</sequence>
<comment type="caution">
    <text evidence="1">The sequence shown here is derived from an EMBL/GenBank/DDBJ whole genome shotgun (WGS) entry which is preliminary data.</text>
</comment>
<protein>
    <submittedName>
        <fullName evidence="1">Uncharacterized protein</fullName>
    </submittedName>
</protein>
<dbReference type="AlphaFoldDB" id="A0A1Y1ZUW5"/>
<reference evidence="1 2" key="1">
    <citation type="submission" date="2016-07" db="EMBL/GenBank/DDBJ databases">
        <title>Pervasive Adenine N6-methylation of Active Genes in Fungi.</title>
        <authorList>
            <consortium name="DOE Joint Genome Institute"/>
            <person name="Mondo S.J."/>
            <person name="Dannebaum R.O."/>
            <person name="Kuo R.C."/>
            <person name="Labutti K."/>
            <person name="Haridas S."/>
            <person name="Kuo A."/>
            <person name="Salamov A."/>
            <person name="Ahrendt S.R."/>
            <person name="Lipzen A."/>
            <person name="Sullivan W."/>
            <person name="Andreopoulos W.B."/>
            <person name="Clum A."/>
            <person name="Lindquist E."/>
            <person name="Daum C."/>
            <person name="Ramamoorthy G.K."/>
            <person name="Gryganskyi A."/>
            <person name="Culley D."/>
            <person name="Magnuson J.K."/>
            <person name="James T.Y."/>
            <person name="O'Malley M.A."/>
            <person name="Stajich J.E."/>
            <person name="Spatafora J.W."/>
            <person name="Visel A."/>
            <person name="Grigoriev I.V."/>
        </authorList>
    </citation>
    <scope>NUCLEOTIDE SEQUENCE [LARGE SCALE GENOMIC DNA]</scope>
    <source>
        <strain evidence="1 2">CBS 115471</strain>
    </source>
</reference>
<dbReference type="OrthoDB" id="3668416at2759"/>
<dbReference type="Proteomes" id="UP000193144">
    <property type="component" value="Unassembled WGS sequence"/>
</dbReference>
<proteinExistence type="predicted"/>
<feature type="non-terminal residue" evidence="1">
    <location>
        <position position="1"/>
    </location>
</feature>
<dbReference type="EMBL" id="MCFA01000036">
    <property type="protein sequence ID" value="ORY14000.1"/>
    <property type="molecule type" value="Genomic_DNA"/>
</dbReference>
<organism evidence="1 2">
    <name type="scientific">Clohesyomyces aquaticus</name>
    <dbReference type="NCBI Taxonomy" id="1231657"/>
    <lineage>
        <taxon>Eukaryota</taxon>
        <taxon>Fungi</taxon>
        <taxon>Dikarya</taxon>
        <taxon>Ascomycota</taxon>
        <taxon>Pezizomycotina</taxon>
        <taxon>Dothideomycetes</taxon>
        <taxon>Pleosporomycetidae</taxon>
        <taxon>Pleosporales</taxon>
        <taxon>Lindgomycetaceae</taxon>
        <taxon>Clohesyomyces</taxon>
    </lineage>
</organism>
<evidence type="ECO:0000313" key="1">
    <source>
        <dbReference type="EMBL" id="ORY14000.1"/>
    </source>
</evidence>